<evidence type="ECO:0000256" key="4">
    <source>
        <dbReference type="ARBA" id="ARBA00023012"/>
    </source>
</evidence>
<dbReference type="PANTHER" id="PTHR42713:SF3">
    <property type="entry name" value="TRANSCRIPTIONAL REGULATORY PROTEIN HPTR"/>
    <property type="match status" value="1"/>
</dbReference>
<keyword evidence="7" id="KW-0804">Transcription</keyword>
<evidence type="ECO:0000259" key="9">
    <source>
        <dbReference type="PROSITE" id="PS01124"/>
    </source>
</evidence>
<dbReference type="Pfam" id="PF17853">
    <property type="entry name" value="GGDEF_2"/>
    <property type="match status" value="1"/>
</dbReference>
<dbReference type="InterPro" id="IPR009057">
    <property type="entry name" value="Homeodomain-like_sf"/>
</dbReference>
<feature type="domain" description="Response regulatory" evidence="10">
    <location>
        <begin position="3"/>
        <end position="120"/>
    </location>
</feature>
<dbReference type="InterPro" id="IPR020449">
    <property type="entry name" value="Tscrpt_reg_AraC-type_HTH"/>
</dbReference>
<dbReference type="Proteomes" id="UP001597403">
    <property type="component" value="Unassembled WGS sequence"/>
</dbReference>
<dbReference type="InterPro" id="IPR041522">
    <property type="entry name" value="CdaR_GGDEF"/>
</dbReference>
<evidence type="ECO:0000313" key="12">
    <source>
        <dbReference type="Proteomes" id="UP001597403"/>
    </source>
</evidence>
<dbReference type="PROSITE" id="PS50110">
    <property type="entry name" value="RESPONSE_REGULATORY"/>
    <property type="match status" value="1"/>
</dbReference>
<keyword evidence="12" id="KW-1185">Reference proteome</keyword>
<dbReference type="SUPFAM" id="SSF52172">
    <property type="entry name" value="CheY-like"/>
    <property type="match status" value="1"/>
</dbReference>
<evidence type="ECO:0000256" key="6">
    <source>
        <dbReference type="ARBA" id="ARBA00023125"/>
    </source>
</evidence>
<feature type="domain" description="HTH araC/xylS-type" evidence="9">
    <location>
        <begin position="436"/>
        <end position="535"/>
    </location>
</feature>
<dbReference type="InterPro" id="IPR018062">
    <property type="entry name" value="HTH_AraC-typ_CS"/>
</dbReference>
<keyword evidence="2" id="KW-0963">Cytoplasm</keyword>
<dbReference type="EMBL" id="JBHUGF010000006">
    <property type="protein sequence ID" value="MFD1988939.1"/>
    <property type="molecule type" value="Genomic_DNA"/>
</dbReference>
<evidence type="ECO:0000256" key="8">
    <source>
        <dbReference type="PROSITE-ProRule" id="PRU00169"/>
    </source>
</evidence>
<reference evidence="12" key="1">
    <citation type="journal article" date="2019" name="Int. J. Syst. Evol. Microbiol.">
        <title>The Global Catalogue of Microorganisms (GCM) 10K type strain sequencing project: providing services to taxonomists for standard genome sequencing and annotation.</title>
        <authorList>
            <consortium name="The Broad Institute Genomics Platform"/>
            <consortium name="The Broad Institute Genome Sequencing Center for Infectious Disease"/>
            <person name="Wu L."/>
            <person name="Ma J."/>
        </authorList>
    </citation>
    <scope>NUCLEOTIDE SEQUENCE [LARGE SCALE GENOMIC DNA]</scope>
    <source>
        <strain evidence="12">CGMCC 1.15067</strain>
    </source>
</reference>
<evidence type="ECO:0000256" key="5">
    <source>
        <dbReference type="ARBA" id="ARBA00023015"/>
    </source>
</evidence>
<sequence length="544" mass="62994">MYKVMLVDDEKIIREGLKTRIDWQVYGFELAGDYANGLEAQTAIAADPPDVIISDICMPFVDGLELAEFAHNHYPDIKMILLTGFDEFEYARRAIRLKVSDFILKPVTAKEIRELLKQIKLEMDDQRQLHHNIDQLHTQWSQSLPLLKERFWEKVLTSGVPHTEWEQHRLQFALPPLSSAYQIVVIEPDSDTITDSSAYTAPPVQVLFDSLASIIQSVLPAPWEYTSVVYQSRCIYLFSYPSVDHQSTTAIFEQITQVIHQLHLLSSQHTGLSFTAGLATGCTDIVDIPQQYEQAIQALEYRFLFGTGTILSFADLQQQSTAQMPDIDWEKEMITHLSNNDLTEAQHVSEQLAQQMMLQQTSPTECILQFRQISLRIQDWLQQLGLASVLSPFISQSQWLTAPTLHQILQEWFVMLDHVSAHLNTQIKIHSQQHIQKAIYYIEQHYAEAHLSLQDLCNHVLMSTSSFSQAFKQYTEVTYVEYLTRVRIDKAKELLRLTEYKFYQIAEKVGYTDPNYFSSSFKKHTGLTPKQYREQHRHVKELYR</sequence>
<evidence type="ECO:0000313" key="11">
    <source>
        <dbReference type="EMBL" id="MFD1988939.1"/>
    </source>
</evidence>
<dbReference type="CDD" id="cd17536">
    <property type="entry name" value="REC_YesN-like"/>
    <property type="match status" value="1"/>
</dbReference>
<dbReference type="InterPro" id="IPR001789">
    <property type="entry name" value="Sig_transdc_resp-reg_receiver"/>
</dbReference>
<gene>
    <name evidence="11" type="ORF">ACFSGI_02985</name>
</gene>
<name>A0ABW4USD5_9BACL</name>
<dbReference type="PRINTS" id="PR00032">
    <property type="entry name" value="HTHARAC"/>
</dbReference>
<protein>
    <submittedName>
        <fullName evidence="11">Helix-turn-helix domain-containing protein</fullName>
    </submittedName>
</protein>
<keyword evidence="5" id="KW-0805">Transcription regulation</keyword>
<evidence type="ECO:0000256" key="3">
    <source>
        <dbReference type="ARBA" id="ARBA00022553"/>
    </source>
</evidence>
<dbReference type="Pfam" id="PF12833">
    <property type="entry name" value="HTH_18"/>
    <property type="match status" value="1"/>
</dbReference>
<proteinExistence type="predicted"/>
<dbReference type="PANTHER" id="PTHR42713">
    <property type="entry name" value="HISTIDINE KINASE-RELATED"/>
    <property type="match status" value="1"/>
</dbReference>
<dbReference type="PROSITE" id="PS00041">
    <property type="entry name" value="HTH_ARAC_FAMILY_1"/>
    <property type="match status" value="1"/>
</dbReference>
<comment type="subcellular location">
    <subcellularLocation>
        <location evidence="1">Cytoplasm</location>
    </subcellularLocation>
</comment>
<keyword evidence="3 8" id="KW-0597">Phosphoprotein</keyword>
<keyword evidence="4" id="KW-0902">Two-component regulatory system</keyword>
<dbReference type="PROSITE" id="PS01124">
    <property type="entry name" value="HTH_ARAC_FAMILY_2"/>
    <property type="match status" value="1"/>
</dbReference>
<dbReference type="InterPro" id="IPR018060">
    <property type="entry name" value="HTH_AraC"/>
</dbReference>
<dbReference type="SUPFAM" id="SSF46689">
    <property type="entry name" value="Homeodomain-like"/>
    <property type="match status" value="2"/>
</dbReference>
<dbReference type="Gene3D" id="1.10.10.60">
    <property type="entry name" value="Homeodomain-like"/>
    <property type="match status" value="2"/>
</dbReference>
<evidence type="ECO:0000256" key="7">
    <source>
        <dbReference type="ARBA" id="ARBA00023163"/>
    </source>
</evidence>
<feature type="modified residue" description="4-aspartylphosphate" evidence="8">
    <location>
        <position position="55"/>
    </location>
</feature>
<keyword evidence="6" id="KW-0238">DNA-binding</keyword>
<evidence type="ECO:0000256" key="2">
    <source>
        <dbReference type="ARBA" id="ARBA00022490"/>
    </source>
</evidence>
<dbReference type="InterPro" id="IPR051552">
    <property type="entry name" value="HptR"/>
</dbReference>
<dbReference type="RefSeq" id="WP_204827032.1">
    <property type="nucleotide sequence ID" value="NZ_JBHUGF010000006.1"/>
</dbReference>
<evidence type="ECO:0000256" key="1">
    <source>
        <dbReference type="ARBA" id="ARBA00004496"/>
    </source>
</evidence>
<dbReference type="InterPro" id="IPR011006">
    <property type="entry name" value="CheY-like_superfamily"/>
</dbReference>
<dbReference type="Gene3D" id="3.40.50.2300">
    <property type="match status" value="1"/>
</dbReference>
<dbReference type="SMART" id="SM00448">
    <property type="entry name" value="REC"/>
    <property type="match status" value="1"/>
</dbReference>
<dbReference type="SMART" id="SM00342">
    <property type="entry name" value="HTH_ARAC"/>
    <property type="match status" value="1"/>
</dbReference>
<evidence type="ECO:0000259" key="10">
    <source>
        <dbReference type="PROSITE" id="PS50110"/>
    </source>
</evidence>
<organism evidence="11 12">
    <name type="scientific">Paenibacillus nicotianae</name>
    <dbReference type="NCBI Taxonomy" id="1526551"/>
    <lineage>
        <taxon>Bacteria</taxon>
        <taxon>Bacillati</taxon>
        <taxon>Bacillota</taxon>
        <taxon>Bacilli</taxon>
        <taxon>Bacillales</taxon>
        <taxon>Paenibacillaceae</taxon>
        <taxon>Paenibacillus</taxon>
    </lineage>
</organism>
<dbReference type="Pfam" id="PF00072">
    <property type="entry name" value="Response_reg"/>
    <property type="match status" value="1"/>
</dbReference>
<comment type="caution">
    <text evidence="11">The sequence shown here is derived from an EMBL/GenBank/DDBJ whole genome shotgun (WGS) entry which is preliminary data.</text>
</comment>
<accession>A0ABW4USD5</accession>